<reference evidence="1" key="1">
    <citation type="journal article" date="2016" name="Nat. Genet.">
        <title>A high-quality carrot genome assembly provides new insights into carotenoid accumulation and asterid genome evolution.</title>
        <authorList>
            <person name="Iorizzo M."/>
            <person name="Ellison S."/>
            <person name="Senalik D."/>
            <person name="Zeng P."/>
            <person name="Satapoomin P."/>
            <person name="Huang J."/>
            <person name="Bowman M."/>
            <person name="Iovene M."/>
            <person name="Sanseverino W."/>
            <person name="Cavagnaro P."/>
            <person name="Yildiz M."/>
            <person name="Macko-Podgorni A."/>
            <person name="Moranska E."/>
            <person name="Grzebelus E."/>
            <person name="Grzebelus D."/>
            <person name="Ashrafi H."/>
            <person name="Zheng Z."/>
            <person name="Cheng S."/>
            <person name="Spooner D."/>
            <person name="Van Deynze A."/>
            <person name="Simon P."/>
        </authorList>
    </citation>
    <scope>NUCLEOTIDE SEQUENCE</scope>
    <source>
        <tissue evidence="1">Leaf</tissue>
    </source>
</reference>
<gene>
    <name evidence="1" type="ORF">DCAR_0208879</name>
</gene>
<organism evidence="1 2">
    <name type="scientific">Daucus carota subsp. sativus</name>
    <name type="common">Carrot</name>
    <dbReference type="NCBI Taxonomy" id="79200"/>
    <lineage>
        <taxon>Eukaryota</taxon>
        <taxon>Viridiplantae</taxon>
        <taxon>Streptophyta</taxon>
        <taxon>Embryophyta</taxon>
        <taxon>Tracheophyta</taxon>
        <taxon>Spermatophyta</taxon>
        <taxon>Magnoliopsida</taxon>
        <taxon>eudicotyledons</taxon>
        <taxon>Gunneridae</taxon>
        <taxon>Pentapetalae</taxon>
        <taxon>asterids</taxon>
        <taxon>campanulids</taxon>
        <taxon>Apiales</taxon>
        <taxon>Apiaceae</taxon>
        <taxon>Apioideae</taxon>
        <taxon>Scandiceae</taxon>
        <taxon>Daucinae</taxon>
        <taxon>Daucus</taxon>
        <taxon>Daucus sect. Daucus</taxon>
    </lineage>
</organism>
<dbReference type="PANTHER" id="PTHR38926:SF80">
    <property type="entry name" value="F-BOX DOMAIN, LEUCINE-RICH REPEAT DOMAIN SUPERFAMILY"/>
    <property type="match status" value="1"/>
</dbReference>
<proteinExistence type="predicted"/>
<sequence>MSRPEKTPKLNETTESIEQRNWLDLPDDVTSNILKRVGVVEILESAQKVCTAWRRICKDPAMWRVIDMENLGDSATTHPQLEKLCMQAIHRSRGQLVDINVEYFPTNQLIEFLAHGERSSQLRRLQVSHCYGSLNKSWSDFLKKAPLLEELALTFTTISEEAVADASRYCPMLKSFIYNNYGWKYSNSADDFVIAFAKGMPQLLHLQLTGSTMTNKGLQAVLEGCPNLESLDLRGCFSINLGESCGKLCKERIKNLRLPGDSMEGHKVAPYTSDSEDEDEYVWDDYDGISDGEVDFSGVVAEYYSLL</sequence>
<accession>A0A166EV41</accession>
<protein>
    <submittedName>
        <fullName evidence="1">Uncharacterized protein</fullName>
    </submittedName>
</protein>
<dbReference type="InterPro" id="IPR032675">
    <property type="entry name" value="LRR_dom_sf"/>
</dbReference>
<dbReference type="SUPFAM" id="SSF52047">
    <property type="entry name" value="RNI-like"/>
    <property type="match status" value="1"/>
</dbReference>
<name>A0A166EV41_DAUCS</name>
<dbReference type="EMBL" id="CP093344">
    <property type="protein sequence ID" value="WOG89641.1"/>
    <property type="molecule type" value="Genomic_DNA"/>
</dbReference>
<dbReference type="Pfam" id="PF12937">
    <property type="entry name" value="F-box-like"/>
    <property type="match status" value="1"/>
</dbReference>
<reference evidence="1" key="2">
    <citation type="submission" date="2022-03" db="EMBL/GenBank/DDBJ databases">
        <title>Draft title - Genomic analysis of global carrot germplasm unveils the trajectory of domestication and the origin of high carotenoid orange carrot.</title>
        <authorList>
            <person name="Iorizzo M."/>
            <person name="Ellison S."/>
            <person name="Senalik D."/>
            <person name="Macko-Podgorni A."/>
            <person name="Grzebelus D."/>
            <person name="Bostan H."/>
            <person name="Rolling W."/>
            <person name="Curaba J."/>
            <person name="Simon P."/>
        </authorList>
    </citation>
    <scope>NUCLEOTIDE SEQUENCE</scope>
    <source>
        <tissue evidence="1">Leaf</tissue>
    </source>
</reference>
<dbReference type="KEGG" id="dcr:108206725"/>
<keyword evidence="2" id="KW-1185">Reference proteome</keyword>
<dbReference type="OrthoDB" id="2095648at2759"/>
<dbReference type="Gene3D" id="3.80.10.10">
    <property type="entry name" value="Ribonuclease Inhibitor"/>
    <property type="match status" value="1"/>
</dbReference>
<dbReference type="Gramene" id="KZN07017">
    <property type="protein sequence ID" value="KZN07017"/>
    <property type="gene ID" value="DCAR_007854"/>
</dbReference>
<dbReference type="Proteomes" id="UP000077755">
    <property type="component" value="Chromosome 2"/>
</dbReference>
<evidence type="ECO:0000313" key="1">
    <source>
        <dbReference type="EMBL" id="WOG89641.1"/>
    </source>
</evidence>
<dbReference type="Gene3D" id="1.20.1280.50">
    <property type="match status" value="1"/>
</dbReference>
<evidence type="ECO:0000313" key="2">
    <source>
        <dbReference type="Proteomes" id="UP000077755"/>
    </source>
</evidence>
<dbReference type="InterPro" id="IPR001810">
    <property type="entry name" value="F-box_dom"/>
</dbReference>
<dbReference type="AlphaFoldDB" id="A0A166EV41"/>
<dbReference type="CDD" id="cd22164">
    <property type="entry name" value="F-box_AtSKIP19-like"/>
    <property type="match status" value="1"/>
</dbReference>
<dbReference type="PANTHER" id="PTHR38926">
    <property type="entry name" value="F-BOX DOMAIN CONTAINING PROTEIN, EXPRESSED"/>
    <property type="match status" value="1"/>
</dbReference>
<dbReference type="PROSITE" id="PS50181">
    <property type="entry name" value="FBOX"/>
    <property type="match status" value="1"/>
</dbReference>
<dbReference type="OMA" id="WRTIDIR"/>